<reference evidence="3 4" key="1">
    <citation type="journal article" date="2018" name="Science">
        <title>The opium poppy genome and morphinan production.</title>
        <authorList>
            <person name="Guo L."/>
            <person name="Winzer T."/>
            <person name="Yang X."/>
            <person name="Li Y."/>
            <person name="Ning Z."/>
            <person name="He Z."/>
            <person name="Teodor R."/>
            <person name="Lu Y."/>
            <person name="Bowser T.A."/>
            <person name="Graham I.A."/>
            <person name="Ye K."/>
        </authorList>
    </citation>
    <scope>NUCLEOTIDE SEQUENCE [LARGE SCALE GENOMIC DNA]</scope>
    <source>
        <strain evidence="4">cv. HN1</strain>
        <tissue evidence="3">Leaves</tissue>
    </source>
</reference>
<keyword evidence="4" id="KW-1185">Reference proteome</keyword>
<dbReference type="AlphaFoldDB" id="A0A4Y7JNP1"/>
<dbReference type="Proteomes" id="UP000316621">
    <property type="component" value="Chromosome 5"/>
</dbReference>
<dbReference type="SUPFAM" id="SSF55961">
    <property type="entry name" value="Bet v1-like"/>
    <property type="match status" value="1"/>
</dbReference>
<dbReference type="SMART" id="SM01037">
    <property type="entry name" value="Bet_v_1"/>
    <property type="match status" value="1"/>
</dbReference>
<evidence type="ECO:0000313" key="3">
    <source>
        <dbReference type="EMBL" id="RZC61295.1"/>
    </source>
</evidence>
<dbReference type="Gramene" id="RZC61295">
    <property type="protein sequence ID" value="RZC61295"/>
    <property type="gene ID" value="C5167_023053"/>
</dbReference>
<dbReference type="InterPro" id="IPR000916">
    <property type="entry name" value="Bet_v_I/MLP"/>
</dbReference>
<dbReference type="Gene3D" id="3.30.530.20">
    <property type="match status" value="1"/>
</dbReference>
<dbReference type="InterPro" id="IPR023393">
    <property type="entry name" value="START-like_dom_sf"/>
</dbReference>
<feature type="domain" description="Bet v I/Major latex protein" evidence="2">
    <location>
        <begin position="2"/>
        <end position="151"/>
    </location>
</feature>
<proteinExistence type="inferred from homology"/>
<sequence length="153" mass="17167">MAQLHKLGFETEIKCSADKFFGMFSHNITQLPKCVPNIYKSVEVIQGDETSIGSIKLWKYDVEGREMIVKEKVTAFDKEKRSITHEMVEGELANYYKAIAVKLDVVPKQGAAGTASLVTWSLEFEKVNEDIPNPTAYIDALKLTTMEVSSQLC</sequence>
<evidence type="ECO:0000259" key="2">
    <source>
        <dbReference type="SMART" id="SM01037"/>
    </source>
</evidence>
<dbReference type="CDD" id="cd07816">
    <property type="entry name" value="Bet_v1-like"/>
    <property type="match status" value="1"/>
</dbReference>
<gene>
    <name evidence="3" type="ORF">C5167_023053</name>
</gene>
<dbReference type="GO" id="GO:0006952">
    <property type="term" value="P:defense response"/>
    <property type="evidence" value="ECO:0007669"/>
    <property type="project" value="InterPro"/>
</dbReference>
<name>A0A4Y7JNP1_PAPSO</name>
<dbReference type="InterPro" id="IPR052006">
    <property type="entry name" value="MLP-like"/>
</dbReference>
<comment type="similarity">
    <text evidence="1">Belongs to the MLP family.</text>
</comment>
<dbReference type="PANTHER" id="PTHR31338">
    <property type="entry name" value="POLYKETIDE CYCLASE/DEHYDRASE AND LIPID TRANSPORT SUPERFAMILY PROTEIN"/>
    <property type="match status" value="1"/>
</dbReference>
<protein>
    <recommendedName>
        <fullName evidence="2">Bet v I/Major latex protein domain-containing protein</fullName>
    </recommendedName>
</protein>
<accession>A0A4Y7JNP1</accession>
<dbReference type="OMA" id="FWISIST"/>
<organism evidence="3 4">
    <name type="scientific">Papaver somniferum</name>
    <name type="common">Opium poppy</name>
    <dbReference type="NCBI Taxonomy" id="3469"/>
    <lineage>
        <taxon>Eukaryota</taxon>
        <taxon>Viridiplantae</taxon>
        <taxon>Streptophyta</taxon>
        <taxon>Embryophyta</taxon>
        <taxon>Tracheophyta</taxon>
        <taxon>Spermatophyta</taxon>
        <taxon>Magnoliopsida</taxon>
        <taxon>Ranunculales</taxon>
        <taxon>Papaveraceae</taxon>
        <taxon>Papaveroideae</taxon>
        <taxon>Papaver</taxon>
    </lineage>
</organism>
<dbReference type="Pfam" id="PF00407">
    <property type="entry name" value="Bet_v_1"/>
    <property type="match status" value="1"/>
</dbReference>
<dbReference type="EMBL" id="CM010719">
    <property type="protein sequence ID" value="RZC61295.1"/>
    <property type="molecule type" value="Genomic_DNA"/>
</dbReference>
<evidence type="ECO:0000256" key="1">
    <source>
        <dbReference type="ARBA" id="ARBA00038242"/>
    </source>
</evidence>
<dbReference type="OrthoDB" id="1858121at2759"/>
<evidence type="ECO:0000313" key="4">
    <source>
        <dbReference type="Proteomes" id="UP000316621"/>
    </source>
</evidence>
<dbReference type="PANTHER" id="PTHR31338:SF16">
    <property type="entry name" value="POLYKETIDE CYCLASE_DEHYDRASE AND LIPID TRANSPORT SUPERFAMILY PROTEIN"/>
    <property type="match status" value="1"/>
</dbReference>